<keyword evidence="2" id="KW-1185">Reference proteome</keyword>
<dbReference type="Proteomes" id="UP001145742">
    <property type="component" value="Unassembled WGS sequence"/>
</dbReference>
<gene>
    <name evidence="1" type="ORF">WISP_59782</name>
</gene>
<organism evidence="1 2">
    <name type="scientific">Willisornis vidua</name>
    <name type="common">Xingu scale-backed antbird</name>
    <dbReference type="NCBI Taxonomy" id="1566151"/>
    <lineage>
        <taxon>Eukaryota</taxon>
        <taxon>Metazoa</taxon>
        <taxon>Chordata</taxon>
        <taxon>Craniata</taxon>
        <taxon>Vertebrata</taxon>
        <taxon>Euteleostomi</taxon>
        <taxon>Archelosauria</taxon>
        <taxon>Archosauria</taxon>
        <taxon>Dinosauria</taxon>
        <taxon>Saurischia</taxon>
        <taxon>Theropoda</taxon>
        <taxon>Coelurosauria</taxon>
        <taxon>Aves</taxon>
        <taxon>Neognathae</taxon>
        <taxon>Neoaves</taxon>
        <taxon>Telluraves</taxon>
        <taxon>Australaves</taxon>
        <taxon>Passeriformes</taxon>
        <taxon>Thamnophilidae</taxon>
        <taxon>Willisornis</taxon>
    </lineage>
</organism>
<evidence type="ECO:0000313" key="2">
    <source>
        <dbReference type="Proteomes" id="UP001145742"/>
    </source>
</evidence>
<evidence type="ECO:0008006" key="3">
    <source>
        <dbReference type="Google" id="ProtNLM"/>
    </source>
</evidence>
<sequence length="179" mass="20880">MIQKLVKGLEHQFYEEWLMELSEKVTVILIILVALLWTNSETLKSFLCRGPQNWMQYSSIQTGHPQDNWPPELVDWDREQNSPPVIQEEAVSDLLSHFDAQKSMRPDGIHPRVMRELANELAKLVSIIYQQSWLTGKVPDDWRLASLTPIHKKGRKDDQGKYRPVILISVQARLWSRLP</sequence>
<name>A0ABQ9DDU4_9PASS</name>
<comment type="caution">
    <text evidence="1">The sequence shown here is derived from an EMBL/GenBank/DDBJ whole genome shotgun (WGS) entry which is preliminary data.</text>
</comment>
<dbReference type="PANTHER" id="PTHR33395:SF22">
    <property type="entry name" value="REVERSE TRANSCRIPTASE DOMAIN-CONTAINING PROTEIN"/>
    <property type="match status" value="1"/>
</dbReference>
<dbReference type="PANTHER" id="PTHR33395">
    <property type="entry name" value="TRANSCRIPTASE, PUTATIVE-RELATED-RELATED"/>
    <property type="match status" value="1"/>
</dbReference>
<protein>
    <recommendedName>
        <fullName evidence="3">RNA-directed DNA polymerase from mobile element jockey</fullName>
    </recommendedName>
</protein>
<dbReference type="EMBL" id="WHWB01033673">
    <property type="protein sequence ID" value="KAJ7418310.1"/>
    <property type="molecule type" value="Genomic_DNA"/>
</dbReference>
<accession>A0ABQ9DDU4</accession>
<reference evidence="1" key="1">
    <citation type="submission" date="2019-10" db="EMBL/GenBank/DDBJ databases">
        <authorList>
            <person name="Soares A.E.R."/>
            <person name="Aleixo A."/>
            <person name="Schneider P."/>
            <person name="Miyaki C.Y."/>
            <person name="Schneider M.P."/>
            <person name="Mello C."/>
            <person name="Vasconcelos A.T.R."/>
        </authorList>
    </citation>
    <scope>NUCLEOTIDE SEQUENCE</scope>
    <source>
        <tissue evidence="1">Muscle</tissue>
    </source>
</reference>
<proteinExistence type="predicted"/>
<evidence type="ECO:0000313" key="1">
    <source>
        <dbReference type="EMBL" id="KAJ7418310.1"/>
    </source>
</evidence>